<keyword evidence="9" id="KW-1185">Reference proteome</keyword>
<feature type="region of interest" description="Disordered" evidence="7">
    <location>
        <begin position="435"/>
        <end position="461"/>
    </location>
</feature>
<proteinExistence type="inferred from homology"/>
<comment type="subcellular location">
    <subcellularLocation>
        <location evidence="1">Cell membrane</location>
        <topology evidence="1">Multi-pass membrane protein</topology>
    </subcellularLocation>
</comment>
<feature type="region of interest" description="Disordered" evidence="7">
    <location>
        <begin position="517"/>
        <end position="593"/>
    </location>
</feature>
<dbReference type="InterPro" id="IPR051539">
    <property type="entry name" value="T4SS-coupling_protein"/>
</dbReference>
<evidence type="ECO:0000313" key="8">
    <source>
        <dbReference type="EMBL" id="QQP94015.1"/>
    </source>
</evidence>
<keyword evidence="6" id="KW-0472">Membrane</keyword>
<evidence type="ECO:0000256" key="4">
    <source>
        <dbReference type="ARBA" id="ARBA00022692"/>
    </source>
</evidence>
<dbReference type="Proteomes" id="UP000595197">
    <property type="component" value="Plasmid pTT6-4"/>
</dbReference>
<keyword evidence="5" id="KW-1133">Transmembrane helix</keyword>
<keyword evidence="3" id="KW-1003">Cell membrane</keyword>
<dbReference type="CDD" id="cd01127">
    <property type="entry name" value="TrwB_TraG_TraD_VirD4"/>
    <property type="match status" value="1"/>
</dbReference>
<dbReference type="InterPro" id="IPR027417">
    <property type="entry name" value="P-loop_NTPase"/>
</dbReference>
<comment type="similarity">
    <text evidence="2">Belongs to the VirD4/TraG family.</text>
</comment>
<dbReference type="PANTHER" id="PTHR37937:SF1">
    <property type="entry name" value="CONJUGATIVE TRANSFER: DNA TRANSPORT"/>
    <property type="match status" value="1"/>
</dbReference>
<dbReference type="EMBL" id="CP067424">
    <property type="protein sequence ID" value="QQP94015.1"/>
    <property type="molecule type" value="Genomic_DNA"/>
</dbReference>
<dbReference type="RefSeq" id="WP_201083893.1">
    <property type="nucleotide sequence ID" value="NZ_CP067424.1"/>
</dbReference>
<dbReference type="SUPFAM" id="SSF52540">
    <property type="entry name" value="P-loop containing nucleoside triphosphate hydrolases"/>
    <property type="match status" value="1"/>
</dbReference>
<gene>
    <name evidence="8" type="ORF">IGS68_34805</name>
</gene>
<dbReference type="InterPro" id="IPR003688">
    <property type="entry name" value="TraG/VirD4"/>
</dbReference>
<name>A0ABX7BI18_9PROT</name>
<keyword evidence="8" id="KW-0614">Plasmid</keyword>
<geneLocation type="plasmid" evidence="8 9">
    <name>pTT6-4</name>
</geneLocation>
<evidence type="ECO:0000256" key="5">
    <source>
        <dbReference type="ARBA" id="ARBA00022989"/>
    </source>
</evidence>
<dbReference type="Gene3D" id="3.40.50.300">
    <property type="entry name" value="P-loop containing nucleotide triphosphate hydrolases"/>
    <property type="match status" value="1"/>
</dbReference>
<protein>
    <submittedName>
        <fullName evidence="8">Type IV secretory system conjugative DNA transfer family protein</fullName>
    </submittedName>
</protein>
<keyword evidence="4" id="KW-0812">Transmembrane</keyword>
<dbReference type="PANTHER" id="PTHR37937">
    <property type="entry name" value="CONJUGATIVE TRANSFER: DNA TRANSPORT"/>
    <property type="match status" value="1"/>
</dbReference>
<evidence type="ECO:0000313" key="9">
    <source>
        <dbReference type="Proteomes" id="UP000595197"/>
    </source>
</evidence>
<sequence>MIDLGQILTNPEPFVQATRTWIETNAVLLAGCAAGALTVAGVAGVGAGYVVDRLRDAAEDRQRYGGKREAKRAGLLRNPKLEYSGIPLGRIGRKHLCWVDQEPVLVTGGTRSGKGVGVIRPACLTYGGPMVMYDGGKGELFRTTSGWRKRFSHVLNLDLTNPAGVHFNFLEEIDPANPVAGADNLAKSVPRPARSDEHFEAGADRLMGAVILHVLHGEPDERKNMAEVVRLISQGDVGMRRIAETKAHPVAVDRINALFGGDPFGEKSGDGMKYRGMFYNAALVRLSPFEDPIVARVTGRSDFRMRDLFRLSPKRRPVSLYLTTPASDDDRLRPVTSMFLSMLMGAIMREQPALEGEPMSLLVVDEFASLRLEILQTAITKIVGCGATMLLGAQSLNALRQAPYGPYNQFRDNIRCHVVYAANDGMTQQEISQSCGTVTERRRSTSRSRSSGTWARSHTESVSEVEQPVINPGGVRQLRDRFELVLITGQPVIRARKIVDHKDRILRKRLDLPQAALRGSDGAYPDLPHPHRPSAWAGVPVHPQTPEAMASGAGAVDDGDLPEPPANDDATAPPARPKPRRKRKLITAPGGEE</sequence>
<accession>A0ABX7BI18</accession>
<reference evidence="8" key="1">
    <citation type="submission" date="2021-02" db="EMBL/GenBank/DDBJ databases">
        <title>Skermanella TT6 skin isolate.</title>
        <authorList>
            <person name="Lee K."/>
            <person name="Ganzorig M."/>
        </authorList>
    </citation>
    <scope>NUCLEOTIDE SEQUENCE</scope>
    <source>
        <strain evidence="8">TT6</strain>
    </source>
</reference>
<evidence type="ECO:0000256" key="6">
    <source>
        <dbReference type="ARBA" id="ARBA00023136"/>
    </source>
</evidence>
<evidence type="ECO:0000256" key="2">
    <source>
        <dbReference type="ARBA" id="ARBA00008806"/>
    </source>
</evidence>
<feature type="compositionally biased region" description="Low complexity" evidence="7">
    <location>
        <begin position="447"/>
        <end position="456"/>
    </location>
</feature>
<evidence type="ECO:0000256" key="7">
    <source>
        <dbReference type="SAM" id="MobiDB-lite"/>
    </source>
</evidence>
<dbReference type="Pfam" id="PF02534">
    <property type="entry name" value="T4SS-DNA_transf"/>
    <property type="match status" value="1"/>
</dbReference>
<evidence type="ECO:0000256" key="3">
    <source>
        <dbReference type="ARBA" id="ARBA00022475"/>
    </source>
</evidence>
<organism evidence="8 9">
    <name type="scientific">Skermanella cutis</name>
    <dbReference type="NCBI Taxonomy" id="2775420"/>
    <lineage>
        <taxon>Bacteria</taxon>
        <taxon>Pseudomonadati</taxon>
        <taxon>Pseudomonadota</taxon>
        <taxon>Alphaproteobacteria</taxon>
        <taxon>Rhodospirillales</taxon>
        <taxon>Azospirillaceae</taxon>
        <taxon>Skermanella</taxon>
    </lineage>
</organism>
<evidence type="ECO:0000256" key="1">
    <source>
        <dbReference type="ARBA" id="ARBA00004651"/>
    </source>
</evidence>